<sequence>MSLRWKPRHCLLFILFALVFLLYVKIFRRSEKQASSEPSREKTLITKPYRGGYCAVLNYWEPEDKWRDSITYVVHSTMPFVDYLGQLAYWWDGPISVAIYVPTPDFNAGSRSYYNREFMDALSKLESLSSVKKTGKVGIHLLFDRPLNCRNFTFSIDDLKTDMRYLDGLYRGEAHIANYPCQALRNIARFEMKTRLFVMSDIENIPSENYVKRVLPLANEMITAGEDKVVLVHRRFEVDVKQRIPTNKTDLKKLYDQNLAVEFHKEFYAAGHSIPHLERWFEIPEDMSAASVFEFVNYTNGEWEPQFVGDTTQVPFYDESFPYPHRGQTQMAYEACRAGFKFAVLNDVFTVHPGIKRNASRAEQEGVQRAESFYYNIVNSFRQRMDTLYPKTKYKCGFFKN</sequence>
<dbReference type="PANTHER" id="PTHR47411">
    <property type="entry name" value="B3GNT1, BETA-1,3-N-ACETYLGUCOSAMINYLTRANSFERASE 1, HOMOLOG"/>
    <property type="match status" value="1"/>
</dbReference>
<evidence type="ECO:0000313" key="3">
    <source>
        <dbReference type="Proteomes" id="UP000095284"/>
    </source>
</evidence>
<name>A0A1I7RTN9_BURXY</name>
<dbReference type="WBParaSite" id="BXY_0409400.1">
    <property type="protein sequence ID" value="BXY_0409400.1"/>
    <property type="gene ID" value="BXY_0409400"/>
</dbReference>
<evidence type="ECO:0000313" key="4">
    <source>
        <dbReference type="Proteomes" id="UP000659654"/>
    </source>
</evidence>
<dbReference type="EMBL" id="CAJFDI010000005">
    <property type="protein sequence ID" value="CAD5231144.1"/>
    <property type="molecule type" value="Genomic_DNA"/>
</dbReference>
<evidence type="ECO:0000313" key="5">
    <source>
        <dbReference type="WBParaSite" id="BXY_0409400.1"/>
    </source>
</evidence>
<evidence type="ECO:0000313" key="1">
    <source>
        <dbReference type="EMBL" id="CAD5231144.1"/>
    </source>
</evidence>
<reference evidence="2" key="2">
    <citation type="submission" date="2020-08" db="EMBL/GenBank/DDBJ databases">
        <authorList>
            <person name="Kikuchi T."/>
        </authorList>
    </citation>
    <scope>NUCLEOTIDE SEQUENCE</scope>
    <source>
        <strain evidence="1">Ka4C1</strain>
    </source>
</reference>
<reference evidence="5" key="1">
    <citation type="submission" date="2016-11" db="UniProtKB">
        <authorList>
            <consortium name="WormBaseParasite"/>
        </authorList>
    </citation>
    <scope>IDENTIFICATION</scope>
</reference>
<gene>
    <name evidence="1" type="ORF">BXYJ_LOCUS11334</name>
</gene>
<dbReference type="Proteomes" id="UP000659654">
    <property type="component" value="Unassembled WGS sequence"/>
</dbReference>
<proteinExistence type="predicted"/>
<dbReference type="AlphaFoldDB" id="A0A1I7RTN9"/>
<protein>
    <submittedName>
        <fullName evidence="1">(pine wood nematode) hypothetical protein</fullName>
    </submittedName>
</protein>
<organism evidence="3 5">
    <name type="scientific">Bursaphelenchus xylophilus</name>
    <name type="common">Pinewood nematode worm</name>
    <name type="synonym">Aphelenchoides xylophilus</name>
    <dbReference type="NCBI Taxonomy" id="6326"/>
    <lineage>
        <taxon>Eukaryota</taxon>
        <taxon>Metazoa</taxon>
        <taxon>Ecdysozoa</taxon>
        <taxon>Nematoda</taxon>
        <taxon>Chromadorea</taxon>
        <taxon>Rhabditida</taxon>
        <taxon>Tylenchina</taxon>
        <taxon>Tylenchomorpha</taxon>
        <taxon>Aphelenchoidea</taxon>
        <taxon>Aphelenchoididae</taxon>
        <taxon>Bursaphelenchus</taxon>
    </lineage>
</organism>
<evidence type="ECO:0000313" key="2">
    <source>
        <dbReference type="EMBL" id="CAG9122264.1"/>
    </source>
</evidence>
<accession>A0A1I7RTN9</accession>
<dbReference type="EMBL" id="CAJFCV020000005">
    <property type="protein sequence ID" value="CAG9122264.1"/>
    <property type="molecule type" value="Genomic_DNA"/>
</dbReference>
<keyword evidence="4" id="KW-1185">Reference proteome</keyword>
<dbReference type="Pfam" id="PF13896">
    <property type="entry name" value="Glyco_transf_49"/>
    <property type="match status" value="1"/>
</dbReference>
<dbReference type="PANTHER" id="PTHR47411:SF3">
    <property type="entry name" value="I-BETA-1,3-N-ACETYLGLUCOSAMINYLTRANSFERASE"/>
    <property type="match status" value="1"/>
</dbReference>
<dbReference type="Proteomes" id="UP000095284">
    <property type="component" value="Unplaced"/>
</dbReference>
<dbReference type="SMR" id="A0A1I7RTN9"/>
<dbReference type="OrthoDB" id="9974378at2759"/>
<dbReference type="Proteomes" id="UP000582659">
    <property type="component" value="Unassembled WGS sequence"/>
</dbReference>
<dbReference type="eggNOG" id="KOG3765">
    <property type="taxonomic scope" value="Eukaryota"/>
</dbReference>